<evidence type="ECO:0000256" key="1">
    <source>
        <dbReference type="SAM" id="SignalP"/>
    </source>
</evidence>
<dbReference type="AlphaFoldDB" id="A0A4P2PTE1"/>
<organism evidence="2 3">
    <name type="scientific">Sorangium cellulosum</name>
    <name type="common">Polyangium cellulosum</name>
    <dbReference type="NCBI Taxonomy" id="56"/>
    <lineage>
        <taxon>Bacteria</taxon>
        <taxon>Pseudomonadati</taxon>
        <taxon>Myxococcota</taxon>
        <taxon>Polyangia</taxon>
        <taxon>Polyangiales</taxon>
        <taxon>Polyangiaceae</taxon>
        <taxon>Sorangium</taxon>
    </lineage>
</organism>
<accession>A0A4P2PTE1</accession>
<evidence type="ECO:0000313" key="3">
    <source>
        <dbReference type="Proteomes" id="UP000295781"/>
    </source>
</evidence>
<sequence length="501" mass="52962">MKRRVFLKGVAGAALAAPFLSSVYEREVKAQSATPSLPRRLVIFYTHNGCLTNRWFPTIENGPLTAEHLAGTTLAGLTPFVSKLLFPRGLKMFNSYAEIQTIDPHDQAMGSKLTCALINDDKTRYATSHSLDHEIAKQINPGGASPLVLSVGSSSTSIKEVLSFSAPNTAFPAVVNPKTLYTQLTGLFGGGAMTEGDYRVRRGQSAIDLVRDDLQSYQRLNMSQADQRRVGDWLDLLRSTEQKLAPAACNDASAVANGVTASAVDAASSGGGFGGGLATSFTTGGDMMMNLIALSMICDMNRSIVFAYPGYVTFGWDGIDHDADHHGLSHRNGSFEVGGTCKNGVLDMIAEIDAWYASKYVRFVALLDSIVEGDRKLLDNTATMWLPELADGNAHNTNNLPIVIAGSAGGYLKQGQVVNLEGGKLGTGNSEADCTGGDTSVGFGTGSNTGNVPINKLYVTLMNAVGCTTPGGGPVEAWGQFDSRNADAGITKPGELTDLKA</sequence>
<dbReference type="Proteomes" id="UP000295781">
    <property type="component" value="Chromosome"/>
</dbReference>
<name>A0A4P2PTE1_SORCE</name>
<gene>
    <name evidence="2" type="ORF">SOCEGT47_001150</name>
</gene>
<dbReference type="RefSeq" id="WP_129344289.1">
    <property type="nucleotide sequence ID" value="NZ_CP012670.1"/>
</dbReference>
<dbReference type="InterPro" id="IPR011447">
    <property type="entry name" value="DUF1552"/>
</dbReference>
<evidence type="ECO:0000313" key="2">
    <source>
        <dbReference type="EMBL" id="AUX19663.1"/>
    </source>
</evidence>
<evidence type="ECO:0008006" key="4">
    <source>
        <dbReference type="Google" id="ProtNLM"/>
    </source>
</evidence>
<dbReference type="Pfam" id="PF07586">
    <property type="entry name" value="HXXSHH"/>
    <property type="match status" value="1"/>
</dbReference>
<proteinExistence type="predicted"/>
<feature type="chain" id="PRO_5020236999" description="Tat pathway signal sequence" evidence="1">
    <location>
        <begin position="17"/>
        <end position="501"/>
    </location>
</feature>
<keyword evidence="1" id="KW-0732">Signal</keyword>
<dbReference type="OrthoDB" id="5483350at2"/>
<dbReference type="EMBL" id="CP012670">
    <property type="protein sequence ID" value="AUX19663.1"/>
    <property type="molecule type" value="Genomic_DNA"/>
</dbReference>
<feature type="signal peptide" evidence="1">
    <location>
        <begin position="1"/>
        <end position="16"/>
    </location>
</feature>
<protein>
    <recommendedName>
        <fullName evidence="4">Tat pathway signal sequence</fullName>
    </recommendedName>
</protein>
<reference evidence="2 3" key="1">
    <citation type="submission" date="2015-09" db="EMBL/GenBank/DDBJ databases">
        <title>Sorangium comparison.</title>
        <authorList>
            <person name="Zaburannyi N."/>
            <person name="Bunk B."/>
            <person name="Overmann J."/>
            <person name="Mueller R."/>
        </authorList>
    </citation>
    <scope>NUCLEOTIDE SEQUENCE [LARGE SCALE GENOMIC DNA]</scope>
    <source>
        <strain evidence="2 3">So ceGT47</strain>
    </source>
</reference>